<accession>A0AAD7W9Z7</accession>
<dbReference type="Proteomes" id="UP001221898">
    <property type="component" value="Unassembled WGS sequence"/>
</dbReference>
<evidence type="ECO:0000256" key="4">
    <source>
        <dbReference type="ARBA" id="ARBA00023134"/>
    </source>
</evidence>
<evidence type="ECO:0000256" key="2">
    <source>
        <dbReference type="ARBA" id="ARBA00022741"/>
    </source>
</evidence>
<comment type="caution">
    <text evidence="6">The sequence shown here is derived from an EMBL/GenBank/DDBJ whole genome shotgun (WGS) entry which is preliminary data.</text>
</comment>
<evidence type="ECO:0000259" key="5">
    <source>
        <dbReference type="PROSITE" id="PS51716"/>
    </source>
</evidence>
<dbReference type="SUPFAM" id="SSF52540">
    <property type="entry name" value="P-loop containing nucleoside triphosphate hydrolases"/>
    <property type="match status" value="1"/>
</dbReference>
<comment type="similarity">
    <text evidence="1">Belongs to the TRAFAC class dynamin-like GTPase superfamily. IRG family.</text>
</comment>
<feature type="domain" description="IRG-type G" evidence="5">
    <location>
        <begin position="41"/>
        <end position="224"/>
    </location>
</feature>
<proteinExistence type="inferred from homology"/>
<dbReference type="GO" id="GO:0005525">
    <property type="term" value="F:GTP binding"/>
    <property type="evidence" value="ECO:0007669"/>
    <property type="project" value="UniProtKB-KW"/>
</dbReference>
<protein>
    <recommendedName>
        <fullName evidence="5">IRG-type G domain-containing protein</fullName>
    </recommendedName>
</protein>
<evidence type="ECO:0000313" key="6">
    <source>
        <dbReference type="EMBL" id="KAJ8388920.1"/>
    </source>
</evidence>
<dbReference type="PANTHER" id="PTHR32341">
    <property type="entry name" value="INTERFERON-INDUCIBLE GTPASE"/>
    <property type="match status" value="1"/>
</dbReference>
<dbReference type="EMBL" id="JAINUG010000189">
    <property type="protein sequence ID" value="KAJ8388920.1"/>
    <property type="molecule type" value="Genomic_DNA"/>
</dbReference>
<dbReference type="Gene3D" id="3.40.50.300">
    <property type="entry name" value="P-loop containing nucleotide triphosphate hydrolases"/>
    <property type="match status" value="1"/>
</dbReference>
<dbReference type="PANTHER" id="PTHR32341:SF17">
    <property type="entry name" value="IRG-TYPE G DOMAIN-CONTAINING PROTEIN"/>
    <property type="match status" value="1"/>
</dbReference>
<dbReference type="InterPro" id="IPR051515">
    <property type="entry name" value="IRG"/>
</dbReference>
<dbReference type="Pfam" id="PF05049">
    <property type="entry name" value="IIGP"/>
    <property type="match status" value="1"/>
</dbReference>
<dbReference type="InterPro" id="IPR007743">
    <property type="entry name" value="Immunity-related_GTPase-like"/>
</dbReference>
<dbReference type="GO" id="GO:0003924">
    <property type="term" value="F:GTPase activity"/>
    <property type="evidence" value="ECO:0007669"/>
    <property type="project" value="TreeGrafter"/>
</dbReference>
<keyword evidence="3" id="KW-0378">Hydrolase</keyword>
<dbReference type="FunFam" id="3.40.50.300:FF:000541">
    <property type="entry name" value="Immunity related GTPase M"/>
    <property type="match status" value="1"/>
</dbReference>
<dbReference type="InterPro" id="IPR030385">
    <property type="entry name" value="G_IRG_dom"/>
</dbReference>
<keyword evidence="4" id="KW-0342">GTP-binding</keyword>
<reference evidence="6" key="1">
    <citation type="journal article" date="2023" name="Science">
        <title>Genome structures resolve the early diversification of teleost fishes.</title>
        <authorList>
            <person name="Parey E."/>
            <person name="Louis A."/>
            <person name="Montfort J."/>
            <person name="Bouchez O."/>
            <person name="Roques C."/>
            <person name="Iampietro C."/>
            <person name="Lluch J."/>
            <person name="Castinel A."/>
            <person name="Donnadieu C."/>
            <person name="Desvignes T."/>
            <person name="Floi Bucao C."/>
            <person name="Jouanno E."/>
            <person name="Wen M."/>
            <person name="Mejri S."/>
            <person name="Dirks R."/>
            <person name="Jansen H."/>
            <person name="Henkel C."/>
            <person name="Chen W.J."/>
            <person name="Zahm M."/>
            <person name="Cabau C."/>
            <person name="Klopp C."/>
            <person name="Thompson A.W."/>
            <person name="Robinson-Rechavi M."/>
            <person name="Braasch I."/>
            <person name="Lecointre G."/>
            <person name="Bobe J."/>
            <person name="Postlethwait J.H."/>
            <person name="Berthelot C."/>
            <person name="Roest Crollius H."/>
            <person name="Guiguen Y."/>
        </authorList>
    </citation>
    <scope>NUCLEOTIDE SEQUENCE</scope>
    <source>
        <strain evidence="6">NC1722</strain>
    </source>
</reference>
<sequence>MARLQSISEAEIQEMSSMLQSRVVTEVVAQVQGMLGQLSSTTLDIAVTGESGSGKSAFINAFRGLGDEDPMAARTGVTETTEEVISYPHPSMPTVRLWDLPGIGTPSFQPQSYLQDVGLTKYDFFIIVASERFRECHAMLARSVEQLGKRFYFVRNKVDNDLEASARRRGGKGFNEEAVLGSMRSDCEEGLRKSGVWWPRVYLLSCFQPQRFDFPLLQETLERELEGHKRHVFLLALPNLTVAVLEKKRQALIGSMWRTAMAACLSAATSGGAARGSIPVLMDTLRSYQHSFGLDTDSLHRLAGLTGKSYEELHREVQSTSGRELSMQSVEGMLSQVALGQQVLVGLLESRIPILGAITSGGVSFIASYCLLRSALKDLSEDAERVMHRALEGSVVESKDCCEDIPDPGYLYMD</sequence>
<dbReference type="InterPro" id="IPR027417">
    <property type="entry name" value="P-loop_NTPase"/>
</dbReference>
<name>A0AAD7W9Z7_9TELE</name>
<keyword evidence="2" id="KW-0547">Nucleotide-binding</keyword>
<dbReference type="GO" id="GO:0016020">
    <property type="term" value="C:membrane"/>
    <property type="evidence" value="ECO:0007669"/>
    <property type="project" value="InterPro"/>
</dbReference>
<dbReference type="PROSITE" id="PS51716">
    <property type="entry name" value="G_IRG"/>
    <property type="match status" value="1"/>
</dbReference>
<dbReference type="AlphaFoldDB" id="A0AAD7W9Z7"/>
<gene>
    <name evidence="6" type="ORF">AAFF_G00126760</name>
</gene>
<organism evidence="6 7">
    <name type="scientific">Aldrovandia affinis</name>
    <dbReference type="NCBI Taxonomy" id="143900"/>
    <lineage>
        <taxon>Eukaryota</taxon>
        <taxon>Metazoa</taxon>
        <taxon>Chordata</taxon>
        <taxon>Craniata</taxon>
        <taxon>Vertebrata</taxon>
        <taxon>Euteleostomi</taxon>
        <taxon>Actinopterygii</taxon>
        <taxon>Neopterygii</taxon>
        <taxon>Teleostei</taxon>
        <taxon>Notacanthiformes</taxon>
        <taxon>Halosauridae</taxon>
        <taxon>Aldrovandia</taxon>
    </lineage>
</organism>
<keyword evidence="7" id="KW-1185">Reference proteome</keyword>
<evidence type="ECO:0000256" key="1">
    <source>
        <dbReference type="ARBA" id="ARBA00005429"/>
    </source>
</evidence>
<evidence type="ECO:0000256" key="3">
    <source>
        <dbReference type="ARBA" id="ARBA00022801"/>
    </source>
</evidence>
<evidence type="ECO:0000313" key="7">
    <source>
        <dbReference type="Proteomes" id="UP001221898"/>
    </source>
</evidence>